<keyword evidence="9" id="KW-0624">Polysaccharide degradation</keyword>
<evidence type="ECO:0000256" key="7">
    <source>
        <dbReference type="ARBA" id="ARBA00037631"/>
    </source>
</evidence>
<dbReference type="Pfam" id="PF00544">
    <property type="entry name" value="Pectate_lyase_4"/>
    <property type="match status" value="1"/>
</dbReference>
<dbReference type="GO" id="GO:0047490">
    <property type="term" value="F:pectin lyase activity"/>
    <property type="evidence" value="ECO:0007669"/>
    <property type="project" value="UniProtKB-EC"/>
</dbReference>
<dbReference type="PANTHER" id="PTHR31683">
    <property type="entry name" value="PECTATE LYASE 18-RELATED"/>
    <property type="match status" value="1"/>
</dbReference>
<accession>A0A9P9WNG8</accession>
<dbReference type="GO" id="GO:0000272">
    <property type="term" value="P:polysaccharide catabolic process"/>
    <property type="evidence" value="ECO:0007669"/>
    <property type="project" value="UniProtKB-KW"/>
</dbReference>
<keyword evidence="9" id="KW-0964">Secreted</keyword>
<dbReference type="SMART" id="SM00656">
    <property type="entry name" value="Amb_all"/>
    <property type="match status" value="1"/>
</dbReference>
<evidence type="ECO:0000256" key="1">
    <source>
        <dbReference type="ARBA" id="ARBA00010980"/>
    </source>
</evidence>
<dbReference type="InterPro" id="IPR012334">
    <property type="entry name" value="Pectin_lyas_fold"/>
</dbReference>
<dbReference type="SUPFAM" id="SSF51126">
    <property type="entry name" value="Pectin lyase-like"/>
    <property type="match status" value="1"/>
</dbReference>
<feature type="region of interest" description="Disordered" evidence="10">
    <location>
        <begin position="427"/>
        <end position="458"/>
    </location>
</feature>
<dbReference type="EC" id="4.2.2.10" evidence="8"/>
<name>A0A9P9WNG8_9PEZI</name>
<evidence type="ECO:0000256" key="10">
    <source>
        <dbReference type="SAM" id="MobiDB-lite"/>
    </source>
</evidence>
<organism evidence="12 13">
    <name type="scientific">Neoarthrinium moseri</name>
    <dbReference type="NCBI Taxonomy" id="1658444"/>
    <lineage>
        <taxon>Eukaryota</taxon>
        <taxon>Fungi</taxon>
        <taxon>Dikarya</taxon>
        <taxon>Ascomycota</taxon>
        <taxon>Pezizomycotina</taxon>
        <taxon>Sordariomycetes</taxon>
        <taxon>Xylariomycetidae</taxon>
        <taxon>Amphisphaeriales</taxon>
        <taxon>Apiosporaceae</taxon>
        <taxon>Neoarthrinium</taxon>
    </lineage>
</organism>
<keyword evidence="5 9" id="KW-0456">Lyase</keyword>
<dbReference type="InterPro" id="IPR045032">
    <property type="entry name" value="PEL"/>
</dbReference>
<dbReference type="Proteomes" id="UP000829685">
    <property type="component" value="Unassembled WGS sequence"/>
</dbReference>
<evidence type="ECO:0000256" key="3">
    <source>
        <dbReference type="ARBA" id="ARBA00023157"/>
    </source>
</evidence>
<dbReference type="PANTHER" id="PTHR31683:SF67">
    <property type="entry name" value="PECTIN LYASE F-RELATED"/>
    <property type="match status" value="1"/>
</dbReference>
<dbReference type="InterPro" id="IPR011050">
    <property type="entry name" value="Pectin_lyase_fold/virulence"/>
</dbReference>
<evidence type="ECO:0000256" key="2">
    <source>
        <dbReference type="ARBA" id="ARBA00022729"/>
    </source>
</evidence>
<protein>
    <recommendedName>
        <fullName evidence="8">pectin lyase</fullName>
        <ecNumber evidence="8">4.2.2.10</ecNumber>
    </recommendedName>
</protein>
<feature type="domain" description="Pectate lyase" evidence="11">
    <location>
        <begin position="123"/>
        <end position="323"/>
    </location>
</feature>
<keyword evidence="2" id="KW-0732">Signal</keyword>
<proteinExistence type="inferred from homology"/>
<comment type="subcellular location">
    <subcellularLocation>
        <location evidence="9">Secreted</location>
    </subcellularLocation>
</comment>
<keyword evidence="9" id="KW-0119">Carbohydrate metabolism</keyword>
<dbReference type="Gene3D" id="2.160.20.10">
    <property type="entry name" value="Single-stranded right-handed beta-helix, Pectin lyase-like"/>
    <property type="match status" value="1"/>
</dbReference>
<evidence type="ECO:0000313" key="13">
    <source>
        <dbReference type="Proteomes" id="UP000829685"/>
    </source>
</evidence>
<keyword evidence="13" id="KW-1185">Reference proteome</keyword>
<dbReference type="GO" id="GO:0030570">
    <property type="term" value="F:pectate lyase activity"/>
    <property type="evidence" value="ECO:0007669"/>
    <property type="project" value="InterPro"/>
</dbReference>
<evidence type="ECO:0000259" key="11">
    <source>
        <dbReference type="SMART" id="SM00656"/>
    </source>
</evidence>
<keyword evidence="4" id="KW-0325">Glycoprotein</keyword>
<evidence type="ECO:0000256" key="8">
    <source>
        <dbReference type="ARBA" id="ARBA00039082"/>
    </source>
</evidence>
<comment type="function">
    <text evidence="7">Pectinolytic enzymes consist of four classes of enzymes: pectin lyase, polygalacturonase, pectin methylesterase and rhamnogalacturonase. Among pectinolytic enzymes, pectin lyase is the most important in depolymerization of pectin, since it cleaves internal glycosidic bonds of highly methylated pectins.</text>
</comment>
<evidence type="ECO:0000256" key="4">
    <source>
        <dbReference type="ARBA" id="ARBA00023180"/>
    </source>
</evidence>
<comment type="caution">
    <text evidence="12">The sequence shown here is derived from an EMBL/GenBank/DDBJ whole genome shotgun (WGS) entry which is preliminary data.</text>
</comment>
<sequence>MVVPPEATLIPELYWLGTQASFQFAHIFYHVQNGYYPDFESGRHLLPLWGVEAADLGKKAVAAQAVSGTVYRFATGVTGGGSAKAAAPANIEELTEWLSDETARVIVTDEEEYDFTATTTTEAGCSRISFPLASGGQLYIGDLSCGGSEHYQQQWQGALNGKGLSLKRGASNVIIQGIEFTNINPEYVWGGDALDMQENNYGVWVDHCKFSLIGRMFVVSHYDGSRITLPNNEFDRVTITSATCNGNHYWTKMFIADGGQVTVDKNYFDDVSGRAPKLGQDGVTGTFQATNNYVANMEGYAFDAYNEASILVEGNMFDAVDTPITEEAASVGTFYNISTDSGNFPSLKSSNALSAFSSLTKFLFEPVDASEVRSLVTGSAGPAKPVLSGSSGSDPGAVILSTSSAISFTSDLATSVGASVSPFTVTAPSGSAAKGTASSTPPSKCAQRKRAFRDSFRV</sequence>
<dbReference type="GO" id="GO:0005576">
    <property type="term" value="C:extracellular region"/>
    <property type="evidence" value="ECO:0007669"/>
    <property type="project" value="UniProtKB-SubCell"/>
</dbReference>
<comment type="catalytic activity">
    <reaction evidence="6">
        <text>Eliminative cleavage of (1-&gt;4)-alpha-D-galacturonan methyl ester to give oligosaccharides with 4-deoxy-6-O-methyl-alpha-D-galact-4-enuronosyl groups at their non-reducing ends.</text>
        <dbReference type="EC" id="4.2.2.10"/>
    </reaction>
</comment>
<evidence type="ECO:0000256" key="5">
    <source>
        <dbReference type="ARBA" id="ARBA00023239"/>
    </source>
</evidence>
<evidence type="ECO:0000313" key="12">
    <source>
        <dbReference type="EMBL" id="KAI1871924.1"/>
    </source>
</evidence>
<evidence type="ECO:0000256" key="6">
    <source>
        <dbReference type="ARBA" id="ARBA00036818"/>
    </source>
</evidence>
<gene>
    <name evidence="12" type="ORF">JX265_005910</name>
</gene>
<dbReference type="AlphaFoldDB" id="A0A9P9WNG8"/>
<evidence type="ECO:0000256" key="9">
    <source>
        <dbReference type="RuleBase" id="RU361173"/>
    </source>
</evidence>
<dbReference type="EMBL" id="JAFIMR010000012">
    <property type="protein sequence ID" value="KAI1871924.1"/>
    <property type="molecule type" value="Genomic_DNA"/>
</dbReference>
<comment type="similarity">
    <text evidence="1 9">Belongs to the polysaccharide lyase 1 family.</text>
</comment>
<dbReference type="InterPro" id="IPR002022">
    <property type="entry name" value="Pec_lyase"/>
</dbReference>
<keyword evidence="3" id="KW-1015">Disulfide bond</keyword>
<reference evidence="12" key="1">
    <citation type="submission" date="2021-03" db="EMBL/GenBank/DDBJ databases">
        <title>Revisited historic fungal species revealed as producer of novel bioactive compounds through whole genome sequencing and comparative genomics.</title>
        <authorList>
            <person name="Vignolle G.A."/>
            <person name="Hochenegger N."/>
            <person name="Mach R.L."/>
            <person name="Mach-Aigner A.R."/>
            <person name="Javad Rahimi M."/>
            <person name="Salim K.A."/>
            <person name="Chan C.M."/>
            <person name="Lim L.B.L."/>
            <person name="Cai F."/>
            <person name="Druzhinina I.S."/>
            <person name="U'Ren J.M."/>
            <person name="Derntl C."/>
        </authorList>
    </citation>
    <scope>NUCLEOTIDE SEQUENCE</scope>
    <source>
        <strain evidence="12">TUCIM 5799</strain>
    </source>
</reference>
<feature type="compositionally biased region" description="Low complexity" evidence="10">
    <location>
        <begin position="427"/>
        <end position="443"/>
    </location>
</feature>